<keyword evidence="3" id="KW-1185">Reference proteome</keyword>
<sequence>MQHTRPGRSADTFSTERLRGCSVPDGALDLLNYWEICWNRCLDFVEQTFKIRLESQDDFDQLEKPVSDSSSGRSKTCTRIMMLLSSFRNHINLVAESVRKMEDEWARMYPGKYSGRFGRFDVNTQDTLLENWTKILSHLDQVGGNSTVASRGLSMSSGASRKGEIGFRFRS</sequence>
<comment type="caution">
    <text evidence="2">The sequence shown here is derived from an EMBL/GenBank/DDBJ whole genome shotgun (WGS) entry which is preliminary data.</text>
</comment>
<dbReference type="Proteomes" id="UP000036947">
    <property type="component" value="Unassembled WGS sequence"/>
</dbReference>
<dbReference type="AlphaFoldDB" id="A0A0L0MXG7"/>
<reference evidence="2 3" key="1">
    <citation type="journal article" date="2015" name="BMC Genomics">
        <title>The genome of the truffle-parasite Tolypocladium ophioglossoides and the evolution of antifungal peptaibiotics.</title>
        <authorList>
            <person name="Quandt C.A."/>
            <person name="Bushley K.E."/>
            <person name="Spatafora J.W."/>
        </authorList>
    </citation>
    <scope>NUCLEOTIDE SEQUENCE [LARGE SCALE GENOMIC DNA]</scope>
    <source>
        <strain evidence="2 3">CBS 100239</strain>
    </source>
</reference>
<name>A0A0L0MXG7_TOLOC</name>
<protein>
    <submittedName>
        <fullName evidence="2">Uncharacterized protein</fullName>
    </submittedName>
</protein>
<accession>A0A0L0MXG7</accession>
<evidence type="ECO:0000256" key="1">
    <source>
        <dbReference type="SAM" id="MobiDB-lite"/>
    </source>
</evidence>
<evidence type="ECO:0000313" key="3">
    <source>
        <dbReference type="Proteomes" id="UP000036947"/>
    </source>
</evidence>
<gene>
    <name evidence="2" type="ORF">TOPH_08833</name>
</gene>
<feature type="compositionally biased region" description="Basic and acidic residues" evidence="1">
    <location>
        <begin position="161"/>
        <end position="171"/>
    </location>
</feature>
<proteinExistence type="predicted"/>
<organism evidence="2 3">
    <name type="scientific">Tolypocladium ophioglossoides (strain CBS 100239)</name>
    <name type="common">Snaketongue truffleclub</name>
    <name type="synonym">Elaphocordyceps ophioglossoides</name>
    <dbReference type="NCBI Taxonomy" id="1163406"/>
    <lineage>
        <taxon>Eukaryota</taxon>
        <taxon>Fungi</taxon>
        <taxon>Dikarya</taxon>
        <taxon>Ascomycota</taxon>
        <taxon>Pezizomycotina</taxon>
        <taxon>Sordariomycetes</taxon>
        <taxon>Hypocreomycetidae</taxon>
        <taxon>Hypocreales</taxon>
        <taxon>Ophiocordycipitaceae</taxon>
        <taxon>Tolypocladium</taxon>
    </lineage>
</organism>
<dbReference type="EMBL" id="LFRF01000054">
    <property type="protein sequence ID" value="KND86542.1"/>
    <property type="molecule type" value="Genomic_DNA"/>
</dbReference>
<evidence type="ECO:0000313" key="2">
    <source>
        <dbReference type="EMBL" id="KND86542.1"/>
    </source>
</evidence>
<feature type="region of interest" description="Disordered" evidence="1">
    <location>
        <begin position="151"/>
        <end position="171"/>
    </location>
</feature>